<evidence type="ECO:0000313" key="2">
    <source>
        <dbReference type="Proteomes" id="UP000663671"/>
    </source>
</evidence>
<sequence>MTEKCHYAGDGTWASEERNKPVELTAMNRVGTVNQGESKAAMSFWVRQFEAMNLRDLELESLVVGFPPLNIEPKLKDDAPSEEGNKLTSEIASSVSRGFLDPDRRKLL</sequence>
<reference evidence="1" key="1">
    <citation type="submission" date="2021-01" db="EMBL/GenBank/DDBJ databases">
        <title>Chromosome-level genome assembly of a human fungal pathogen reveals clustering of transcriptionally co-regulated genes.</title>
        <authorList>
            <person name="Voorhies M."/>
            <person name="Cohen S."/>
            <person name="Shea T.P."/>
            <person name="Petrus S."/>
            <person name="Munoz J.F."/>
            <person name="Poplawski S."/>
            <person name="Goldman W.E."/>
            <person name="Michael T."/>
            <person name="Cuomo C.A."/>
            <person name="Sil A."/>
            <person name="Beyhan S."/>
        </authorList>
    </citation>
    <scope>NUCLEOTIDE SEQUENCE</scope>
    <source>
        <strain evidence="1">WU24</strain>
    </source>
</reference>
<dbReference type="Proteomes" id="UP000663671">
    <property type="component" value="Chromosome 1"/>
</dbReference>
<dbReference type="AlphaFoldDB" id="A0A8A1MG30"/>
<dbReference type="EMBL" id="CP069114">
    <property type="protein sequence ID" value="QSS63097.1"/>
    <property type="molecule type" value="Genomic_DNA"/>
</dbReference>
<accession>A0A8A1MG30</accession>
<organism evidence="1 2">
    <name type="scientific">Ajellomyces capsulatus</name>
    <name type="common">Darling's disease fungus</name>
    <name type="synonym">Histoplasma capsulatum</name>
    <dbReference type="NCBI Taxonomy" id="5037"/>
    <lineage>
        <taxon>Eukaryota</taxon>
        <taxon>Fungi</taxon>
        <taxon>Dikarya</taxon>
        <taxon>Ascomycota</taxon>
        <taxon>Pezizomycotina</taxon>
        <taxon>Eurotiomycetes</taxon>
        <taxon>Eurotiomycetidae</taxon>
        <taxon>Onygenales</taxon>
        <taxon>Ajellomycetaceae</taxon>
        <taxon>Histoplasma</taxon>
    </lineage>
</organism>
<proteinExistence type="predicted"/>
<evidence type="ECO:0000313" key="1">
    <source>
        <dbReference type="EMBL" id="QSS63097.1"/>
    </source>
</evidence>
<protein>
    <submittedName>
        <fullName evidence="1">Uncharacterized protein</fullName>
    </submittedName>
</protein>
<name>A0A8A1MG30_AJECA</name>
<gene>
    <name evidence="1" type="ORF">I7I51_00154</name>
</gene>
<dbReference type="VEuPathDB" id="FungiDB:I7I51_00154"/>